<feature type="domain" description="HTH lysR-type" evidence="6">
    <location>
        <begin position="9"/>
        <end position="66"/>
    </location>
</feature>
<dbReference type="SUPFAM" id="SSF53850">
    <property type="entry name" value="Periplasmic binding protein-like II"/>
    <property type="match status" value="1"/>
</dbReference>
<keyword evidence="3" id="KW-0238">DNA-binding</keyword>
<comment type="similarity">
    <text evidence="1">Belongs to the LysR transcriptional regulatory family.</text>
</comment>
<dbReference type="InterPro" id="IPR058163">
    <property type="entry name" value="LysR-type_TF_proteobact-type"/>
</dbReference>
<dbReference type="PRINTS" id="PR00039">
    <property type="entry name" value="HTHLYSR"/>
</dbReference>
<dbReference type="CDD" id="cd08432">
    <property type="entry name" value="PBP2_GcdR_TrpI_HvrB_AmpR_like"/>
    <property type="match status" value="1"/>
</dbReference>
<dbReference type="RefSeq" id="WP_169138529.1">
    <property type="nucleotide sequence ID" value="NZ_WTVS01000009.1"/>
</dbReference>
<accession>A0ABX1NC94</accession>
<dbReference type="InterPro" id="IPR036388">
    <property type="entry name" value="WH-like_DNA-bd_sf"/>
</dbReference>
<sequence>MSRSRLSLPPLNALRTFEAAARHGSFKMAAEELCVTQAAVSRQIQALEEFYRLSLFARSNRKVELTEDGHALYLATSSALQHIATASRDLLRRNSRDDELYLITTSAFAQLWLMPRLKRLRAQYRDLQLFLISSEGNPDFHAGFDAAVTLGLEEHPQYVADYLFAEEIFPVCTPEFFEQHPQISTLEGLLTVPLLNLSASHWKAKLWTPIDWAFWLQQFGCDAPTSKMTMNFSHFPMLLDAVQQEAGVGLAWRHLVQQQLEEGKLVRPTGATYFADDRKHYFVCRRELVNSKKIQIFRDWLMAQTRVLRERSDLPNGDRSSPATIVPDPRP</sequence>
<evidence type="ECO:0000256" key="3">
    <source>
        <dbReference type="ARBA" id="ARBA00023125"/>
    </source>
</evidence>
<gene>
    <name evidence="7" type="ORF">GPA27_05885</name>
</gene>
<evidence type="ECO:0000313" key="8">
    <source>
        <dbReference type="Proteomes" id="UP000634522"/>
    </source>
</evidence>
<dbReference type="InterPro" id="IPR000847">
    <property type="entry name" value="LysR_HTH_N"/>
</dbReference>
<dbReference type="Gene3D" id="1.10.10.10">
    <property type="entry name" value="Winged helix-like DNA-binding domain superfamily/Winged helix DNA-binding domain"/>
    <property type="match status" value="1"/>
</dbReference>
<dbReference type="Pfam" id="PF00126">
    <property type="entry name" value="HTH_1"/>
    <property type="match status" value="1"/>
</dbReference>
<keyword evidence="8" id="KW-1185">Reference proteome</keyword>
<evidence type="ECO:0000313" key="7">
    <source>
        <dbReference type="EMBL" id="NMF96915.1"/>
    </source>
</evidence>
<proteinExistence type="inferred from homology"/>
<dbReference type="InterPro" id="IPR005119">
    <property type="entry name" value="LysR_subst-bd"/>
</dbReference>
<feature type="region of interest" description="Disordered" evidence="5">
    <location>
        <begin position="312"/>
        <end position="331"/>
    </location>
</feature>
<evidence type="ECO:0000256" key="1">
    <source>
        <dbReference type="ARBA" id="ARBA00009437"/>
    </source>
</evidence>
<protein>
    <submittedName>
        <fullName evidence="7">LysR family transcriptional regulator</fullName>
    </submittedName>
</protein>
<reference evidence="7 8" key="1">
    <citation type="submission" date="2019-12" db="EMBL/GenBank/DDBJ databases">
        <title>Comparative genomics gives insights into the taxonomy of the Azoarcus-Aromatoleum group and reveals separate origins of nif in the plant-associated Azoarcus and non-plant-associated Aromatoleum sub-groups.</title>
        <authorList>
            <person name="Lafos M."/>
            <person name="Maluk M."/>
            <person name="Batista M."/>
            <person name="Junghare M."/>
            <person name="Carmona M."/>
            <person name="Faoro H."/>
            <person name="Cruz L.M."/>
            <person name="Battistoni F."/>
            <person name="De Souza E."/>
            <person name="Pedrosa F."/>
            <person name="Chen W.-M."/>
            <person name="Poole P.S."/>
            <person name="Dixon R.A."/>
            <person name="James E.K."/>
        </authorList>
    </citation>
    <scope>NUCLEOTIDE SEQUENCE [LARGE SCALE GENOMIC DNA]</scope>
    <source>
        <strain evidence="7 8">T</strain>
    </source>
</reference>
<comment type="caution">
    <text evidence="7">The sequence shown here is derived from an EMBL/GenBank/DDBJ whole genome shotgun (WGS) entry which is preliminary data.</text>
</comment>
<dbReference type="PROSITE" id="PS50931">
    <property type="entry name" value="HTH_LYSR"/>
    <property type="match status" value="1"/>
</dbReference>
<dbReference type="InterPro" id="IPR036390">
    <property type="entry name" value="WH_DNA-bd_sf"/>
</dbReference>
<evidence type="ECO:0000256" key="4">
    <source>
        <dbReference type="ARBA" id="ARBA00023163"/>
    </source>
</evidence>
<dbReference type="PANTHER" id="PTHR30537">
    <property type="entry name" value="HTH-TYPE TRANSCRIPTIONAL REGULATOR"/>
    <property type="match status" value="1"/>
</dbReference>
<keyword evidence="2" id="KW-0805">Transcription regulation</keyword>
<organism evidence="7 8">
    <name type="scientific">Aromatoleum toluolicum</name>
    <dbReference type="NCBI Taxonomy" id="90060"/>
    <lineage>
        <taxon>Bacteria</taxon>
        <taxon>Pseudomonadati</taxon>
        <taxon>Pseudomonadota</taxon>
        <taxon>Betaproteobacteria</taxon>
        <taxon>Rhodocyclales</taxon>
        <taxon>Rhodocyclaceae</taxon>
        <taxon>Aromatoleum</taxon>
    </lineage>
</organism>
<dbReference type="Pfam" id="PF03466">
    <property type="entry name" value="LysR_substrate"/>
    <property type="match status" value="1"/>
</dbReference>
<dbReference type="SUPFAM" id="SSF46785">
    <property type="entry name" value="Winged helix' DNA-binding domain"/>
    <property type="match status" value="1"/>
</dbReference>
<dbReference type="PANTHER" id="PTHR30537:SF74">
    <property type="entry name" value="HTH-TYPE TRANSCRIPTIONAL REGULATOR TRPI"/>
    <property type="match status" value="1"/>
</dbReference>
<evidence type="ECO:0000256" key="5">
    <source>
        <dbReference type="SAM" id="MobiDB-lite"/>
    </source>
</evidence>
<dbReference type="Proteomes" id="UP000634522">
    <property type="component" value="Unassembled WGS sequence"/>
</dbReference>
<name>A0ABX1NC94_9RHOO</name>
<evidence type="ECO:0000259" key="6">
    <source>
        <dbReference type="PROSITE" id="PS50931"/>
    </source>
</evidence>
<dbReference type="EMBL" id="WTVS01000009">
    <property type="protein sequence ID" value="NMF96915.1"/>
    <property type="molecule type" value="Genomic_DNA"/>
</dbReference>
<evidence type="ECO:0000256" key="2">
    <source>
        <dbReference type="ARBA" id="ARBA00023015"/>
    </source>
</evidence>
<keyword evidence="4" id="KW-0804">Transcription</keyword>
<dbReference type="Gene3D" id="3.40.190.10">
    <property type="entry name" value="Periplasmic binding protein-like II"/>
    <property type="match status" value="2"/>
</dbReference>